<evidence type="ECO:0000313" key="3">
    <source>
        <dbReference type="EMBL" id="KAK3893584.1"/>
    </source>
</evidence>
<dbReference type="EMBL" id="JAWQEG010000654">
    <property type="protein sequence ID" value="KAK3886990.1"/>
    <property type="molecule type" value="Genomic_DNA"/>
</dbReference>
<keyword evidence="4" id="KW-1185">Reference proteome</keyword>
<evidence type="ECO:0000313" key="4">
    <source>
        <dbReference type="Proteomes" id="UP001286313"/>
    </source>
</evidence>
<sequence length="97" mass="10737">MLHLREECRNDKLNSKSSHHPSIEDGSSEEEGGVANNEKNKCRCVDGKDGVAVASCKWHNHPGLTISARVVVDEVHTAHLQERAAQEAILTRNLTNR</sequence>
<evidence type="ECO:0000256" key="1">
    <source>
        <dbReference type="SAM" id="MobiDB-lite"/>
    </source>
</evidence>
<evidence type="ECO:0000313" key="2">
    <source>
        <dbReference type="EMBL" id="KAK3886990.1"/>
    </source>
</evidence>
<dbReference type="Proteomes" id="UP001286313">
    <property type="component" value="Unassembled WGS sequence"/>
</dbReference>
<reference evidence="2" key="1">
    <citation type="submission" date="2023-10" db="EMBL/GenBank/DDBJ databases">
        <title>Genome assemblies of two species of porcelain crab, Petrolisthes cinctipes and Petrolisthes manimaculis (Anomura: Porcellanidae).</title>
        <authorList>
            <person name="Angst P."/>
        </authorList>
    </citation>
    <scope>NUCLEOTIDE SEQUENCE</scope>
    <source>
        <strain evidence="2">PB745_01</strain>
        <tissue evidence="2">Gill</tissue>
    </source>
</reference>
<proteinExistence type="predicted"/>
<organism evidence="2 4">
    <name type="scientific">Petrolisthes cinctipes</name>
    <name type="common">Flat porcelain crab</name>
    <dbReference type="NCBI Taxonomy" id="88211"/>
    <lineage>
        <taxon>Eukaryota</taxon>
        <taxon>Metazoa</taxon>
        <taxon>Ecdysozoa</taxon>
        <taxon>Arthropoda</taxon>
        <taxon>Crustacea</taxon>
        <taxon>Multicrustacea</taxon>
        <taxon>Malacostraca</taxon>
        <taxon>Eumalacostraca</taxon>
        <taxon>Eucarida</taxon>
        <taxon>Decapoda</taxon>
        <taxon>Pleocyemata</taxon>
        <taxon>Anomura</taxon>
        <taxon>Galatheoidea</taxon>
        <taxon>Porcellanidae</taxon>
        <taxon>Petrolisthes</taxon>
    </lineage>
</organism>
<dbReference type="EMBL" id="JAWQEG010000199">
    <property type="protein sequence ID" value="KAK3893584.1"/>
    <property type="molecule type" value="Genomic_DNA"/>
</dbReference>
<feature type="compositionally biased region" description="Basic and acidic residues" evidence="1">
    <location>
        <begin position="1"/>
        <end position="14"/>
    </location>
</feature>
<protein>
    <submittedName>
        <fullName evidence="2">Uncharacterized protein</fullName>
    </submittedName>
</protein>
<accession>A0AAE1KZ22</accession>
<dbReference type="AlphaFoldDB" id="A0AAE1KZ22"/>
<gene>
    <name evidence="3" type="ORF">Pcinc_002649</name>
    <name evidence="2" type="ORF">Pcinc_008872</name>
</gene>
<feature type="region of interest" description="Disordered" evidence="1">
    <location>
        <begin position="1"/>
        <end position="41"/>
    </location>
</feature>
<comment type="caution">
    <text evidence="2">The sequence shown here is derived from an EMBL/GenBank/DDBJ whole genome shotgun (WGS) entry which is preliminary data.</text>
</comment>
<name>A0AAE1KZ22_PETCI</name>